<dbReference type="EMBL" id="JAKTMA010000001">
    <property type="protein sequence ID" value="MCR0231332.1"/>
    <property type="molecule type" value="Genomic_DNA"/>
</dbReference>
<dbReference type="GO" id="GO:0004674">
    <property type="term" value="F:protein serine/threonine kinase activity"/>
    <property type="evidence" value="ECO:0007669"/>
    <property type="project" value="UniProtKB-KW"/>
</dbReference>
<keyword evidence="2" id="KW-0808">Transferase</keyword>
<protein>
    <submittedName>
        <fullName evidence="2 3">Protein kinase</fullName>
    </submittedName>
</protein>
<accession>A0A099I8T1</accession>
<dbReference type="Proteomes" id="UP000030008">
    <property type="component" value="Unassembled WGS sequence"/>
</dbReference>
<dbReference type="SMART" id="SM00220">
    <property type="entry name" value="S_TKc"/>
    <property type="match status" value="1"/>
</dbReference>
<keyword evidence="2" id="KW-0723">Serine/threonine-protein kinase</keyword>
<dbReference type="GO" id="GO:0006974">
    <property type="term" value="P:DNA damage response"/>
    <property type="evidence" value="ECO:0007669"/>
    <property type="project" value="TreeGrafter"/>
</dbReference>
<evidence type="ECO:0000259" key="1">
    <source>
        <dbReference type="PROSITE" id="PS50011"/>
    </source>
</evidence>
<dbReference type="InterPro" id="IPR053235">
    <property type="entry name" value="Ser_Thr_kinase"/>
</dbReference>
<organism evidence="2 5">
    <name type="scientific">Clostridium innocuum</name>
    <dbReference type="NCBI Taxonomy" id="1522"/>
    <lineage>
        <taxon>Bacteria</taxon>
        <taxon>Bacillati</taxon>
        <taxon>Bacillota</taxon>
        <taxon>Clostridia</taxon>
        <taxon>Eubacteriales</taxon>
        <taxon>Clostridiaceae</taxon>
        <taxon>Clostridium</taxon>
    </lineage>
</organism>
<feature type="domain" description="Protein kinase" evidence="1">
    <location>
        <begin position="5"/>
        <end position="174"/>
    </location>
</feature>
<dbReference type="PANTHER" id="PTHR24361">
    <property type="entry name" value="MITOGEN-ACTIVATED KINASE KINASE KINASE"/>
    <property type="match status" value="1"/>
</dbReference>
<dbReference type="Gene3D" id="1.10.510.10">
    <property type="entry name" value="Transferase(Phosphotransferase) domain 1"/>
    <property type="match status" value="1"/>
</dbReference>
<dbReference type="InterPro" id="IPR000719">
    <property type="entry name" value="Prot_kinase_dom"/>
</dbReference>
<evidence type="ECO:0000313" key="2">
    <source>
        <dbReference type="EMBL" id="KGJ53298.1"/>
    </source>
</evidence>
<dbReference type="Proteomes" id="UP000604383">
    <property type="component" value="Unassembled WGS sequence"/>
</dbReference>
<comment type="caution">
    <text evidence="2">The sequence shown here is derived from an EMBL/GenBank/DDBJ whole genome shotgun (WGS) entry which is preliminary data.</text>
</comment>
<dbReference type="PANTHER" id="PTHR24361:SF613">
    <property type="entry name" value="NUCLEAR RECEPTOR-BINDING PROTEIN-RELATED"/>
    <property type="match status" value="1"/>
</dbReference>
<evidence type="ECO:0000313" key="5">
    <source>
        <dbReference type="Proteomes" id="UP000030008"/>
    </source>
</evidence>
<gene>
    <name evidence="2" type="ORF">CIAN88_10220</name>
    <name evidence="4" type="ORF">GT664_16910</name>
    <name evidence="3" type="ORF">MKC95_00935</name>
</gene>
<proteinExistence type="predicted"/>
<dbReference type="GO" id="GO:0005737">
    <property type="term" value="C:cytoplasm"/>
    <property type="evidence" value="ECO:0007669"/>
    <property type="project" value="TreeGrafter"/>
</dbReference>
<name>A0A099I8T1_CLOIN</name>
<dbReference type="GO" id="GO:0005524">
    <property type="term" value="F:ATP binding"/>
    <property type="evidence" value="ECO:0007669"/>
    <property type="project" value="InterPro"/>
</dbReference>
<dbReference type="EMBL" id="JQIF01000042">
    <property type="protein sequence ID" value="KGJ53298.1"/>
    <property type="molecule type" value="Genomic_DNA"/>
</dbReference>
<evidence type="ECO:0000313" key="3">
    <source>
        <dbReference type="EMBL" id="MCR0231332.1"/>
    </source>
</evidence>
<dbReference type="AlphaFoldDB" id="A0A099I8T1"/>
<dbReference type="SUPFAM" id="SSF56112">
    <property type="entry name" value="Protein kinase-like (PK-like)"/>
    <property type="match status" value="1"/>
</dbReference>
<sequence>MNLRYQICACLYQGTACEVFLVRDIVTSQLYALKRIVRHHAKFSDAYLRAVYQREACMLGWLQHERIPHLISAFEEEQYRCILMEYIPGVSLSRIQGCSSEQKRLQWCLQLGELLQYLHEQQIVHLDIKPSNLQYWKGNVYLLDFATSRFLQEQDVAAAVSPRLFSQRGWYAEL</sequence>
<reference evidence="3" key="3">
    <citation type="journal article" date="2022" name="Clin. Infect. Dis.">
        <title>Association between Clostridium innocuum and antibiotic-associated diarrhea in adults and children: A cross-sectional study and comparative genomics analysis.</title>
        <authorList>
            <person name="Cherny K.E."/>
            <person name="Muscat E.B."/>
            <person name="Balaji A."/>
            <person name="Mukherjee J."/>
            <person name="Ozer E.A."/>
            <person name="Angarone M.P."/>
            <person name="Hauser A.R."/>
            <person name="Sichel J.S."/>
            <person name="Amponsah E."/>
            <person name="Kociolek L.K."/>
        </authorList>
    </citation>
    <scope>NUCLEOTIDE SEQUENCE</scope>
    <source>
        <strain evidence="3">NU1-AC-029v</strain>
    </source>
</reference>
<dbReference type="RefSeq" id="WP_008818911.1">
    <property type="nucleotide sequence ID" value="NZ_BAABXQ010000003.1"/>
</dbReference>
<dbReference type="InterPro" id="IPR011009">
    <property type="entry name" value="Kinase-like_dom_sf"/>
</dbReference>
<reference evidence="2 5" key="1">
    <citation type="submission" date="2014-08" db="EMBL/GenBank/DDBJ databases">
        <title>Clostridium innocuum, an unnegligible vancomycin-resistant pathogen causing extra-intestinal infections.</title>
        <authorList>
            <person name="Feng Y."/>
            <person name="Chiu C.-H."/>
        </authorList>
    </citation>
    <scope>NUCLEOTIDE SEQUENCE [LARGE SCALE GENOMIC DNA]</scope>
    <source>
        <strain evidence="2 5">AN88</strain>
    </source>
</reference>
<reference evidence="4" key="2">
    <citation type="journal article" date="2019" name="Nat. Med.">
        <title>A library of human gut bacterial isolates paired with longitudinal multiomics data enables mechanistic microbiome research.</title>
        <authorList>
            <person name="Poyet M."/>
            <person name="Groussin M."/>
            <person name="Gibbons S.M."/>
            <person name="Avila-Pacheco J."/>
            <person name="Jiang X."/>
            <person name="Kearney S.M."/>
            <person name="Perrotta A.R."/>
            <person name="Berdy B."/>
            <person name="Zhao S."/>
            <person name="Lieberman T.D."/>
            <person name="Swanson P.K."/>
            <person name="Smith M."/>
            <person name="Roesemann S."/>
            <person name="Alexander J.E."/>
            <person name="Rich S.A."/>
            <person name="Livny J."/>
            <person name="Vlamakis H."/>
            <person name="Clish C."/>
            <person name="Bullock K."/>
            <person name="Deik A."/>
            <person name="Scott J."/>
            <person name="Pierce K.A."/>
            <person name="Xavier R.J."/>
            <person name="Alm E.J."/>
        </authorList>
    </citation>
    <scope>NUCLEOTIDE SEQUENCE</scope>
    <source>
        <strain evidence="4">BIOML-A12</strain>
    </source>
</reference>
<dbReference type="PROSITE" id="PS50011">
    <property type="entry name" value="PROTEIN_KINASE_DOM"/>
    <property type="match status" value="1"/>
</dbReference>
<dbReference type="Proteomes" id="UP001203972">
    <property type="component" value="Unassembled WGS sequence"/>
</dbReference>
<dbReference type="Pfam" id="PF00069">
    <property type="entry name" value="Pkinase"/>
    <property type="match status" value="1"/>
</dbReference>
<keyword evidence="2" id="KW-0418">Kinase</keyword>
<dbReference type="EMBL" id="WWTN01000034">
    <property type="protein sequence ID" value="MZH57381.1"/>
    <property type="molecule type" value="Genomic_DNA"/>
</dbReference>
<evidence type="ECO:0000313" key="4">
    <source>
        <dbReference type="EMBL" id="MZH57381.1"/>
    </source>
</evidence>